<dbReference type="InterPro" id="IPR002068">
    <property type="entry name" value="A-crystallin/Hsp20_dom"/>
</dbReference>
<dbReference type="Gene3D" id="2.60.40.790">
    <property type="match status" value="1"/>
</dbReference>
<dbReference type="InterPro" id="IPR031107">
    <property type="entry name" value="Small_HSP"/>
</dbReference>
<dbReference type="SUPFAM" id="SSF49764">
    <property type="entry name" value="HSP20-like chaperones"/>
    <property type="match status" value="1"/>
</dbReference>
<dbReference type="EMBL" id="JBBNAE010000004">
    <property type="protein sequence ID" value="KAK9129301.1"/>
    <property type="molecule type" value="Genomic_DNA"/>
</dbReference>
<organism evidence="5 6">
    <name type="scientific">Stephania japonica</name>
    <dbReference type="NCBI Taxonomy" id="461633"/>
    <lineage>
        <taxon>Eukaryota</taxon>
        <taxon>Viridiplantae</taxon>
        <taxon>Streptophyta</taxon>
        <taxon>Embryophyta</taxon>
        <taxon>Tracheophyta</taxon>
        <taxon>Spermatophyta</taxon>
        <taxon>Magnoliopsida</taxon>
        <taxon>Ranunculales</taxon>
        <taxon>Menispermaceae</taxon>
        <taxon>Menispermoideae</taxon>
        <taxon>Cissampelideae</taxon>
        <taxon>Stephania</taxon>
    </lineage>
</organism>
<reference evidence="5 6" key="1">
    <citation type="submission" date="2024-01" db="EMBL/GenBank/DDBJ databases">
        <title>Genome assemblies of Stephania.</title>
        <authorList>
            <person name="Yang L."/>
        </authorList>
    </citation>
    <scope>NUCLEOTIDE SEQUENCE [LARGE SCALE GENOMIC DNA]</scope>
    <source>
        <strain evidence="5">QJT</strain>
        <tissue evidence="5">Leaf</tissue>
    </source>
</reference>
<evidence type="ECO:0000256" key="2">
    <source>
        <dbReference type="PROSITE-ProRule" id="PRU00285"/>
    </source>
</evidence>
<proteinExistence type="inferred from homology"/>
<gene>
    <name evidence="5" type="ORF">Sjap_009788</name>
</gene>
<evidence type="ECO:0000256" key="1">
    <source>
        <dbReference type="ARBA" id="ARBA00023016"/>
    </source>
</evidence>
<accession>A0AAP0JAD9</accession>
<dbReference type="PANTHER" id="PTHR11527">
    <property type="entry name" value="HEAT-SHOCK PROTEIN 20 FAMILY MEMBER"/>
    <property type="match status" value="1"/>
</dbReference>
<evidence type="ECO:0000313" key="5">
    <source>
        <dbReference type="EMBL" id="KAK9129301.1"/>
    </source>
</evidence>
<dbReference type="InterPro" id="IPR008978">
    <property type="entry name" value="HSP20-like_chaperone"/>
</dbReference>
<dbReference type="PROSITE" id="PS01031">
    <property type="entry name" value="SHSP"/>
    <property type="match status" value="1"/>
</dbReference>
<sequence>MEDGNVLQIKGGRRKIEDMTDKWHLVEQISWSFLRKFTLPENAKLEELKAAMEDVVLTITERKREGGAREAEEIEDGELTTLRGLWGVGLRVMGYGVEEENERIRIFSSNIKTSFGNLVETEFPQSPSASALRPSRSIYKLQGSM</sequence>
<name>A0AAP0JAD9_9MAGN</name>
<dbReference type="Pfam" id="PF00011">
    <property type="entry name" value="HSP20"/>
    <property type="match status" value="1"/>
</dbReference>
<dbReference type="AlphaFoldDB" id="A0AAP0JAD9"/>
<protein>
    <recommendedName>
        <fullName evidence="4">SHSP domain-containing protein</fullName>
    </recommendedName>
</protein>
<dbReference type="Proteomes" id="UP001417504">
    <property type="component" value="Unassembled WGS sequence"/>
</dbReference>
<evidence type="ECO:0000313" key="6">
    <source>
        <dbReference type="Proteomes" id="UP001417504"/>
    </source>
</evidence>
<evidence type="ECO:0000259" key="4">
    <source>
        <dbReference type="PROSITE" id="PS01031"/>
    </source>
</evidence>
<evidence type="ECO:0000256" key="3">
    <source>
        <dbReference type="RuleBase" id="RU003616"/>
    </source>
</evidence>
<keyword evidence="6" id="KW-1185">Reference proteome</keyword>
<keyword evidence="1" id="KW-0346">Stress response</keyword>
<comment type="caution">
    <text evidence="5">The sequence shown here is derived from an EMBL/GenBank/DDBJ whole genome shotgun (WGS) entry which is preliminary data.</text>
</comment>
<comment type="similarity">
    <text evidence="2 3">Belongs to the small heat shock protein (HSP20) family.</text>
</comment>
<feature type="domain" description="SHSP" evidence="4">
    <location>
        <begin position="1"/>
        <end position="80"/>
    </location>
</feature>